<comment type="caution">
    <text evidence="8">The sequence shown here is derived from an EMBL/GenBank/DDBJ whole genome shotgun (WGS) entry which is preliminary data.</text>
</comment>
<name>A0ABV7IJG4_9SPHN</name>
<dbReference type="SUPFAM" id="SSF46689">
    <property type="entry name" value="Homeodomain-like"/>
    <property type="match status" value="1"/>
</dbReference>
<gene>
    <name evidence="8" type="ORF">ACFOD9_01065</name>
</gene>
<evidence type="ECO:0000256" key="5">
    <source>
        <dbReference type="PROSITE-ProRule" id="PRU00335"/>
    </source>
</evidence>
<feature type="domain" description="HTH tetR-type" evidence="7">
    <location>
        <begin position="34"/>
        <end position="94"/>
    </location>
</feature>
<dbReference type="RefSeq" id="WP_379508229.1">
    <property type="nucleotide sequence ID" value="NZ_JBHRTQ010000001.1"/>
</dbReference>
<evidence type="ECO:0000256" key="4">
    <source>
        <dbReference type="ARBA" id="ARBA00023163"/>
    </source>
</evidence>
<dbReference type="Pfam" id="PF00440">
    <property type="entry name" value="TetR_N"/>
    <property type="match status" value="1"/>
</dbReference>
<dbReference type="Gene3D" id="1.10.357.10">
    <property type="entry name" value="Tetracycline Repressor, domain 2"/>
    <property type="match status" value="1"/>
</dbReference>
<evidence type="ECO:0000313" key="8">
    <source>
        <dbReference type="EMBL" id="MFC3172834.1"/>
    </source>
</evidence>
<sequence>MPVSAPKTADDRNGPGAAPARRPAGRRTQAERRDQSIRSTIAAAIEIIGESGVAAATFETIGARAGYSRGLASAHFGSKQGLIEAVLHDLDDQSAVEVFNRRLIGLSGLPALLGYIDAAFAAARTTRARAYFTLLAANLAETDPHHALFAQTHRRKLDWLAEQIAAGQAAGEIRPGIDPEGGALLVATIVVGLAMQLMVDPATRIETLHQTALATLRSAFAA</sequence>
<keyword evidence="4" id="KW-0804">Transcription</keyword>
<accession>A0ABV7IJG4</accession>
<keyword evidence="1" id="KW-0678">Repressor</keyword>
<keyword evidence="3 5" id="KW-0238">DNA-binding</keyword>
<dbReference type="PRINTS" id="PR00455">
    <property type="entry name" value="HTHTETR"/>
</dbReference>
<protein>
    <submittedName>
        <fullName evidence="8">TetR/AcrR family transcriptional regulator</fullName>
    </submittedName>
</protein>
<dbReference type="EMBL" id="JBHRTQ010000001">
    <property type="protein sequence ID" value="MFC3172834.1"/>
    <property type="molecule type" value="Genomic_DNA"/>
</dbReference>
<dbReference type="InterPro" id="IPR009057">
    <property type="entry name" value="Homeodomain-like_sf"/>
</dbReference>
<dbReference type="InterPro" id="IPR001647">
    <property type="entry name" value="HTH_TetR"/>
</dbReference>
<evidence type="ECO:0000313" key="9">
    <source>
        <dbReference type="Proteomes" id="UP001595604"/>
    </source>
</evidence>
<evidence type="ECO:0000256" key="6">
    <source>
        <dbReference type="SAM" id="MobiDB-lite"/>
    </source>
</evidence>
<keyword evidence="9" id="KW-1185">Reference proteome</keyword>
<reference evidence="9" key="1">
    <citation type="journal article" date="2019" name="Int. J. Syst. Evol. Microbiol.">
        <title>The Global Catalogue of Microorganisms (GCM) 10K type strain sequencing project: providing services to taxonomists for standard genome sequencing and annotation.</title>
        <authorList>
            <consortium name="The Broad Institute Genomics Platform"/>
            <consortium name="The Broad Institute Genome Sequencing Center for Infectious Disease"/>
            <person name="Wu L."/>
            <person name="Ma J."/>
        </authorList>
    </citation>
    <scope>NUCLEOTIDE SEQUENCE [LARGE SCALE GENOMIC DNA]</scope>
    <source>
        <strain evidence="9">KCTC 42984</strain>
    </source>
</reference>
<evidence type="ECO:0000256" key="2">
    <source>
        <dbReference type="ARBA" id="ARBA00023015"/>
    </source>
</evidence>
<evidence type="ECO:0000256" key="3">
    <source>
        <dbReference type="ARBA" id="ARBA00023125"/>
    </source>
</evidence>
<evidence type="ECO:0000256" key="1">
    <source>
        <dbReference type="ARBA" id="ARBA00022491"/>
    </source>
</evidence>
<dbReference type="Pfam" id="PF13977">
    <property type="entry name" value="TetR_C_6"/>
    <property type="match status" value="1"/>
</dbReference>
<proteinExistence type="predicted"/>
<dbReference type="InterPro" id="IPR050109">
    <property type="entry name" value="HTH-type_TetR-like_transc_reg"/>
</dbReference>
<feature type="region of interest" description="Disordered" evidence="6">
    <location>
        <begin position="1"/>
        <end position="35"/>
    </location>
</feature>
<dbReference type="Proteomes" id="UP001595604">
    <property type="component" value="Unassembled WGS sequence"/>
</dbReference>
<dbReference type="InterPro" id="IPR036271">
    <property type="entry name" value="Tet_transcr_reg_TetR-rel_C_sf"/>
</dbReference>
<evidence type="ECO:0000259" key="7">
    <source>
        <dbReference type="PROSITE" id="PS50977"/>
    </source>
</evidence>
<dbReference type="SUPFAM" id="SSF48498">
    <property type="entry name" value="Tetracyclin repressor-like, C-terminal domain"/>
    <property type="match status" value="1"/>
</dbReference>
<organism evidence="8 9">
    <name type="scientific">Novosphingobium bradum</name>
    <dbReference type="NCBI Taxonomy" id="1737444"/>
    <lineage>
        <taxon>Bacteria</taxon>
        <taxon>Pseudomonadati</taxon>
        <taxon>Pseudomonadota</taxon>
        <taxon>Alphaproteobacteria</taxon>
        <taxon>Sphingomonadales</taxon>
        <taxon>Sphingomonadaceae</taxon>
        <taxon>Novosphingobium</taxon>
    </lineage>
</organism>
<dbReference type="PROSITE" id="PS50977">
    <property type="entry name" value="HTH_TETR_2"/>
    <property type="match status" value="1"/>
</dbReference>
<dbReference type="PANTHER" id="PTHR30055:SF234">
    <property type="entry name" value="HTH-TYPE TRANSCRIPTIONAL REGULATOR BETI"/>
    <property type="match status" value="1"/>
</dbReference>
<feature type="DNA-binding region" description="H-T-H motif" evidence="5">
    <location>
        <begin position="57"/>
        <end position="76"/>
    </location>
</feature>
<keyword evidence="2" id="KW-0805">Transcription regulation</keyword>
<dbReference type="PANTHER" id="PTHR30055">
    <property type="entry name" value="HTH-TYPE TRANSCRIPTIONAL REGULATOR RUTR"/>
    <property type="match status" value="1"/>
</dbReference>
<dbReference type="InterPro" id="IPR039538">
    <property type="entry name" value="BetI_C"/>
</dbReference>